<sequence length="262" mass="30095">MSNYLEASNTSNNTLLEKLDYEEYEGRTYHVNFKINTSDTTVKGLYTSKKTQLDSNTYKQDAHKDSGIPIYMPEGKTFPPMTITEVDFKIEAIVYYKHKVQTYAQIMTYGDDEDTVNEDCGCTSDNSGNLHTDNSGNEVSQNDHEILASQPFHSGLSKSYFEPMPYLLVPYQGIYAKKLILMNSIGLMDSSYRGNLKGYFFNTSNQSVTMNRGEKVLNVAMPNLSKNYRLNLFEQQEDIQDHPIREQEIQAEYFPTPFNEIY</sequence>
<evidence type="ECO:0000313" key="1">
    <source>
        <dbReference type="EMBL" id="QHU15043.1"/>
    </source>
</evidence>
<name>A0A6C0KCD4_9ZZZZ</name>
<proteinExistence type="predicted"/>
<dbReference type="SUPFAM" id="SSF51283">
    <property type="entry name" value="dUTPase-like"/>
    <property type="match status" value="1"/>
</dbReference>
<accession>A0A6C0KCD4</accession>
<dbReference type="Gene3D" id="2.70.40.10">
    <property type="match status" value="1"/>
</dbReference>
<reference evidence="1" key="1">
    <citation type="journal article" date="2020" name="Nature">
        <title>Giant virus diversity and host interactions through global metagenomics.</title>
        <authorList>
            <person name="Schulz F."/>
            <person name="Roux S."/>
            <person name="Paez-Espino D."/>
            <person name="Jungbluth S."/>
            <person name="Walsh D.A."/>
            <person name="Denef V.J."/>
            <person name="McMahon K.D."/>
            <person name="Konstantinidis K.T."/>
            <person name="Eloe-Fadrosh E.A."/>
            <person name="Kyrpides N.C."/>
            <person name="Woyke T."/>
        </authorList>
    </citation>
    <scope>NUCLEOTIDE SEQUENCE</scope>
    <source>
        <strain evidence="1">GVMAG-S-1102244-55</strain>
    </source>
</reference>
<protein>
    <submittedName>
        <fullName evidence="1">Uncharacterized protein</fullName>
    </submittedName>
</protein>
<dbReference type="InterPro" id="IPR036157">
    <property type="entry name" value="dUTPase-like_sf"/>
</dbReference>
<dbReference type="EMBL" id="MN740848">
    <property type="protein sequence ID" value="QHU15043.1"/>
    <property type="molecule type" value="Genomic_DNA"/>
</dbReference>
<organism evidence="1">
    <name type="scientific">viral metagenome</name>
    <dbReference type="NCBI Taxonomy" id="1070528"/>
    <lineage>
        <taxon>unclassified sequences</taxon>
        <taxon>metagenomes</taxon>
        <taxon>organismal metagenomes</taxon>
    </lineage>
</organism>
<dbReference type="AlphaFoldDB" id="A0A6C0KCD4"/>